<feature type="compositionally biased region" description="Pro residues" evidence="1">
    <location>
        <begin position="545"/>
        <end position="558"/>
    </location>
</feature>
<proteinExistence type="predicted"/>
<feature type="transmembrane region" description="Helical" evidence="2">
    <location>
        <begin position="174"/>
        <end position="192"/>
    </location>
</feature>
<reference evidence="4 5" key="1">
    <citation type="submission" date="2016-11" db="EMBL/GenBank/DDBJ databases">
        <authorList>
            <person name="Jaros S."/>
            <person name="Januszkiewicz K."/>
            <person name="Wedrychowicz H."/>
        </authorList>
    </citation>
    <scope>NUCLEOTIDE SEQUENCE [LARGE SCALE GENOMIC DNA]</scope>
    <source>
        <strain evidence="4 5">DSM 45627</strain>
    </source>
</reference>
<organism evidence="4 5">
    <name type="scientific">Jatrophihabitans endophyticus</name>
    <dbReference type="NCBI Taxonomy" id="1206085"/>
    <lineage>
        <taxon>Bacteria</taxon>
        <taxon>Bacillati</taxon>
        <taxon>Actinomycetota</taxon>
        <taxon>Actinomycetes</taxon>
        <taxon>Jatrophihabitantales</taxon>
        <taxon>Jatrophihabitantaceae</taxon>
        <taxon>Jatrophihabitans</taxon>
    </lineage>
</organism>
<keyword evidence="2" id="KW-0812">Transmembrane</keyword>
<protein>
    <recommendedName>
        <fullName evidence="3">Transglutaminase-like domain-containing protein</fullName>
    </recommendedName>
</protein>
<dbReference type="AlphaFoldDB" id="A0A1M5N465"/>
<feature type="region of interest" description="Disordered" evidence="1">
    <location>
        <begin position="514"/>
        <end position="572"/>
    </location>
</feature>
<keyword evidence="2" id="KW-0472">Membrane</keyword>
<sequence length="715" mass="73474">MRGAGPSGVVRGSVRLAVLGLLAAAAGLAFAPAFGGRLDLGGGGGDMAPGLLVAAVLAGALAPALVVGAARGVGASAVLAAAAGLLVAIGAVVAVARPGTAVLAGPFRLLTSALPADPTGPTTAGVGLLVGFASLTASLLAAYSRHRALAVLPALGCLLAALAVDAGVGAPPTWYAAPVIVLVGATLAASRGPLRPGRVLAAAVVVAAGALVASAFAPHLPAVDARSADARNLVAPPLRPRNATDPMQQYPAFARGVETVRLQGTSSRRVPRLTLVTLPDFTGRTWTGDARFRRAGRVLQATPPRHPVTVDVTATNPRALSWLVRPDRPTALDRGDLGVDETTGDIVVPGGVAYPTRYRISGGTETTPTPVLAADHAVRRSGPVSSASGVAVPAAVTAFARRSGRGPDSVRLQGLQNLLRTDDFFVDDTDRAPSGSGYFQIQTLLQAKGRHLGTSEQYASAFAVMARALGYESRLVLGFAPRYAKSGRQFTISGADVQAWPQVRFARAGWVSFDPTPTRPASAANRRPAPAGANPSASPSTTPTPSVPPTTPAPPTPRPDADRTRPGSGSTLTVAGGAALVLVLLLATPPGVKAGRRRRRRRAPVPAHAIHGAWREAVDRLTEAGRHPPRGRTTSEVAASAPRPVRDDVRALGRLLDHAGYAPEAAGPQEAASAWRLADTVGRRVRADLPAWRRVRAALDPRPLRRHGGRRGRRT</sequence>
<feature type="transmembrane region" description="Helical" evidence="2">
    <location>
        <begin position="124"/>
        <end position="142"/>
    </location>
</feature>
<dbReference type="SUPFAM" id="SSF54001">
    <property type="entry name" value="Cysteine proteinases"/>
    <property type="match status" value="1"/>
</dbReference>
<dbReference type="STRING" id="1206085.SAMN05443575_2902"/>
<evidence type="ECO:0000256" key="2">
    <source>
        <dbReference type="SAM" id="Phobius"/>
    </source>
</evidence>
<feature type="transmembrane region" description="Helical" evidence="2">
    <location>
        <begin position="572"/>
        <end position="592"/>
    </location>
</feature>
<dbReference type="InterPro" id="IPR052901">
    <property type="entry name" value="Bact_TGase-like"/>
</dbReference>
<accession>A0A1M5N465</accession>
<evidence type="ECO:0000256" key="1">
    <source>
        <dbReference type="SAM" id="MobiDB-lite"/>
    </source>
</evidence>
<dbReference type="SMART" id="SM00460">
    <property type="entry name" value="TGc"/>
    <property type="match status" value="1"/>
</dbReference>
<dbReference type="Proteomes" id="UP000186132">
    <property type="component" value="Unassembled WGS sequence"/>
</dbReference>
<dbReference type="PANTHER" id="PTHR42736">
    <property type="entry name" value="PROTEIN-GLUTAMINE GAMMA-GLUTAMYLTRANSFERASE"/>
    <property type="match status" value="1"/>
</dbReference>
<dbReference type="Pfam" id="PF13559">
    <property type="entry name" value="DUF4129"/>
    <property type="match status" value="1"/>
</dbReference>
<dbReference type="RefSeq" id="WP_143168176.1">
    <property type="nucleotide sequence ID" value="NZ_FQVU01000003.1"/>
</dbReference>
<feature type="domain" description="Transglutaminase-like" evidence="3">
    <location>
        <begin position="447"/>
        <end position="517"/>
    </location>
</feature>
<feature type="transmembrane region" description="Helical" evidence="2">
    <location>
        <begin position="149"/>
        <end position="168"/>
    </location>
</feature>
<dbReference type="OrthoDB" id="9804023at2"/>
<evidence type="ECO:0000313" key="4">
    <source>
        <dbReference type="EMBL" id="SHG83969.1"/>
    </source>
</evidence>
<dbReference type="Gene3D" id="3.10.620.30">
    <property type="match status" value="1"/>
</dbReference>
<dbReference type="InterPro" id="IPR021878">
    <property type="entry name" value="TgpA_N"/>
</dbReference>
<dbReference type="InterPro" id="IPR002931">
    <property type="entry name" value="Transglutaminase-like"/>
</dbReference>
<feature type="compositionally biased region" description="Low complexity" evidence="1">
    <location>
        <begin position="515"/>
        <end position="544"/>
    </location>
</feature>
<name>A0A1M5N465_9ACTN</name>
<dbReference type="Pfam" id="PF11992">
    <property type="entry name" value="TgpA_N"/>
    <property type="match status" value="1"/>
</dbReference>
<evidence type="ECO:0000259" key="3">
    <source>
        <dbReference type="SMART" id="SM00460"/>
    </source>
</evidence>
<feature type="transmembrane region" description="Helical" evidence="2">
    <location>
        <begin position="77"/>
        <end position="104"/>
    </location>
</feature>
<gene>
    <name evidence="4" type="ORF">SAMN05443575_2902</name>
</gene>
<keyword evidence="2" id="KW-1133">Transmembrane helix</keyword>
<dbReference type="InterPro" id="IPR038765">
    <property type="entry name" value="Papain-like_cys_pep_sf"/>
</dbReference>
<feature type="region of interest" description="Disordered" evidence="1">
    <location>
        <begin position="624"/>
        <end position="643"/>
    </location>
</feature>
<dbReference type="InterPro" id="IPR025403">
    <property type="entry name" value="TgpA-like_C"/>
</dbReference>
<dbReference type="PANTHER" id="PTHR42736:SF1">
    <property type="entry name" value="PROTEIN-GLUTAMINE GAMMA-GLUTAMYLTRANSFERASE"/>
    <property type="match status" value="1"/>
</dbReference>
<keyword evidence="5" id="KW-1185">Reference proteome</keyword>
<feature type="transmembrane region" description="Helical" evidence="2">
    <location>
        <begin position="199"/>
        <end position="217"/>
    </location>
</feature>
<dbReference type="EMBL" id="FQVU01000003">
    <property type="protein sequence ID" value="SHG83969.1"/>
    <property type="molecule type" value="Genomic_DNA"/>
</dbReference>
<dbReference type="Pfam" id="PF01841">
    <property type="entry name" value="Transglut_core"/>
    <property type="match status" value="1"/>
</dbReference>
<evidence type="ECO:0000313" key="5">
    <source>
        <dbReference type="Proteomes" id="UP000186132"/>
    </source>
</evidence>
<feature type="transmembrane region" description="Helical" evidence="2">
    <location>
        <begin position="51"/>
        <end position="70"/>
    </location>
</feature>